<organism evidence="2 3">
    <name type="scientific">Daldinia eschscholtzii</name>
    <dbReference type="NCBI Taxonomy" id="292717"/>
    <lineage>
        <taxon>Eukaryota</taxon>
        <taxon>Fungi</taxon>
        <taxon>Dikarya</taxon>
        <taxon>Ascomycota</taxon>
        <taxon>Pezizomycotina</taxon>
        <taxon>Sordariomycetes</taxon>
        <taxon>Xylariomycetidae</taxon>
        <taxon>Xylariales</taxon>
        <taxon>Hypoxylaceae</taxon>
        <taxon>Daldinia</taxon>
    </lineage>
</organism>
<dbReference type="EMBL" id="JBANMG010000002">
    <property type="protein sequence ID" value="KAK6956776.1"/>
    <property type="molecule type" value="Genomic_DNA"/>
</dbReference>
<dbReference type="InterPro" id="IPR001810">
    <property type="entry name" value="F-box_dom"/>
</dbReference>
<dbReference type="SUPFAM" id="SSF81383">
    <property type="entry name" value="F-box domain"/>
    <property type="match status" value="1"/>
</dbReference>
<feature type="domain" description="F-box" evidence="1">
    <location>
        <begin position="10"/>
        <end position="56"/>
    </location>
</feature>
<evidence type="ECO:0000313" key="2">
    <source>
        <dbReference type="EMBL" id="KAK6956776.1"/>
    </source>
</evidence>
<keyword evidence="3" id="KW-1185">Reference proteome</keyword>
<dbReference type="PROSITE" id="PS50181">
    <property type="entry name" value="FBOX"/>
    <property type="match status" value="1"/>
</dbReference>
<accession>A0AAX6MW77</accession>
<sequence>MESLSISDETPSLTTLPADIFYIVLTYLDTAKSVANLAASCKGLHHLITESGWRIFVTSRFSTFKLSEVSSTEEWREHAFSLTSQSRDWDRRAFAVSALKPVVKHRGRGFNHFSPSQSIPSNIIVDAHHQRKGNGAQDVVFWGAGEDIFGLLRHTRGPKASNDEWFSSRGATAGYRSGKDDVTCVSILKDSKYNHGHEDEPQVLVGRASGHLHLLSMGASNFGNTVLNFRTSRKPASESDNEAIRQTEIQSLDVNYKQGTLAAATKHSILTYSLRHDTQAVYKENGEHDLKIVATPHVWADDVLALKDDPQSGAFEFIRSTKFVNGDTLAVGLNKGSNPLQYLKYTPTGVDISHATKASNTHDAGNDYKLRTVRAILPVDTNSVGRGGGNVVLSSWDDGTIRLQDLRTRSSADQIFQDNFDLSTPINALLSRGLERFVAGSAYSPVLKVFDYRWPKGYYHTEALPCGNDEPYPAPRPPTIVTEPSYSDDRATCDYMAGKRCRWHELSRHDYYRPNFNMWLPASASDTSPIYTLASPSDDSPTIFAGLSGMLVEVTPKSSTRPTTRPNFGPAKDLAYVRQVDSVAFIETGSGFVVDDVSQSQRVPPMYRQFFRDLTERDRGHPERAIWRKRHRLDEWLQRCAAWE</sequence>
<dbReference type="Proteomes" id="UP001369815">
    <property type="component" value="Unassembled WGS sequence"/>
</dbReference>
<evidence type="ECO:0000313" key="3">
    <source>
        <dbReference type="Proteomes" id="UP001369815"/>
    </source>
</evidence>
<comment type="caution">
    <text evidence="2">The sequence shown here is derived from an EMBL/GenBank/DDBJ whole genome shotgun (WGS) entry which is preliminary data.</text>
</comment>
<dbReference type="CDD" id="cd09917">
    <property type="entry name" value="F-box_SF"/>
    <property type="match status" value="1"/>
</dbReference>
<protein>
    <recommendedName>
        <fullName evidence="1">F-box domain-containing protein</fullName>
    </recommendedName>
</protein>
<name>A0AAX6MW77_9PEZI</name>
<reference evidence="2 3" key="1">
    <citation type="journal article" date="2024" name="Front Chem Biol">
        <title>Unveiling the potential of Daldinia eschscholtzii MFLUCC 19-0629 through bioactivity and bioinformatics studies for enhanced sustainable agriculture production.</title>
        <authorList>
            <person name="Brooks S."/>
            <person name="Weaver J.A."/>
            <person name="Klomchit A."/>
            <person name="Alharthi S.A."/>
            <person name="Onlamun T."/>
            <person name="Nurani R."/>
            <person name="Vong T.K."/>
            <person name="Alberti F."/>
            <person name="Greco C."/>
        </authorList>
    </citation>
    <scope>NUCLEOTIDE SEQUENCE [LARGE SCALE GENOMIC DNA]</scope>
    <source>
        <strain evidence="2">MFLUCC 19-0629</strain>
    </source>
</reference>
<dbReference type="AlphaFoldDB" id="A0AAX6MW77"/>
<dbReference type="SUPFAM" id="SSF50978">
    <property type="entry name" value="WD40 repeat-like"/>
    <property type="match status" value="1"/>
</dbReference>
<gene>
    <name evidence="2" type="ORF">Daesc_002056</name>
</gene>
<dbReference type="InterPro" id="IPR036322">
    <property type="entry name" value="WD40_repeat_dom_sf"/>
</dbReference>
<dbReference type="InterPro" id="IPR036047">
    <property type="entry name" value="F-box-like_dom_sf"/>
</dbReference>
<proteinExistence type="predicted"/>
<evidence type="ECO:0000259" key="1">
    <source>
        <dbReference type="PROSITE" id="PS50181"/>
    </source>
</evidence>